<sequence length="517" mass="54420">MKRLSRVGLVVAALGLGLSFVCSPIAGAQPSTKHVGAQTKDRIIVKFKQGISTSQMSALHKKENATVESTNKALNFEVVKVEGQSVQEAIKAYSKMSDVEYAEPVTEYKAFWTPNDPLYASDQYGPQKMDVPAAWDVTIGKKDVIVAVVDTGVQLDHPDLKGQIIQGYDYVDNDNDATDEQGHGTHVSGTIAASTDNNVGVAGVAPKVQVMAVRVLDENGSGTNSAVANGMTYAADHGAKVISLSLGGTSPSKAVEDAVNYAWNKGAVVVCAAGNAGTTSPNYPAYYEKAIAVAATDDQDKKASFSTYGSWVDVAAPGVNIISTVLGNGYAKYSGTSMATPHASGVAALLASQGRSNSEIRSAMESTADKIPGTGTYWTHGRLNAAKAVGADTGGPGPDPDPEDSYEPNDTQATAYGNLTSGKVYNSKIFDADDVDWYKIKVGTFSSISLSLSDLPGDYDLYLYNSSGSLVARSWKSGTSSESISYRAWSSGTYYIKVVGWDGAHSSTKDYALKATF</sequence>
<dbReference type="InterPro" id="IPR023827">
    <property type="entry name" value="Peptidase_S8_Asp-AS"/>
</dbReference>
<dbReference type="InterPro" id="IPR007280">
    <property type="entry name" value="Peptidase_C_arc/bac"/>
</dbReference>
<dbReference type="AlphaFoldDB" id="A0A1I6TJC9"/>
<dbReference type="GO" id="GO:0005576">
    <property type="term" value="C:extracellular region"/>
    <property type="evidence" value="ECO:0007669"/>
    <property type="project" value="UniProtKB-SubCell"/>
</dbReference>
<evidence type="ECO:0000256" key="3">
    <source>
        <dbReference type="ARBA" id="ARBA00022525"/>
    </source>
</evidence>
<feature type="domain" description="Peptidase S8/S53" evidence="11">
    <location>
        <begin position="142"/>
        <end position="370"/>
    </location>
</feature>
<dbReference type="CDD" id="cd07484">
    <property type="entry name" value="Peptidases_S8_Thermitase_like"/>
    <property type="match status" value="1"/>
</dbReference>
<dbReference type="InterPro" id="IPR036852">
    <property type="entry name" value="Peptidase_S8/S53_dom_sf"/>
</dbReference>
<dbReference type="PROSITE" id="PS00136">
    <property type="entry name" value="SUBTILASE_ASP"/>
    <property type="match status" value="1"/>
</dbReference>
<dbReference type="InterPro" id="IPR054399">
    <property type="entry name" value="Fervidolysin-like_N_prodom"/>
</dbReference>
<dbReference type="Proteomes" id="UP000198660">
    <property type="component" value="Unassembled WGS sequence"/>
</dbReference>
<dbReference type="GO" id="GO:0004252">
    <property type="term" value="F:serine-type endopeptidase activity"/>
    <property type="evidence" value="ECO:0007669"/>
    <property type="project" value="UniProtKB-UniRule"/>
</dbReference>
<gene>
    <name evidence="14" type="ORF">SAMN05444972_11060</name>
</gene>
<dbReference type="PROSITE" id="PS51892">
    <property type="entry name" value="SUBTILASE"/>
    <property type="match status" value="1"/>
</dbReference>
<keyword evidence="15" id="KW-1185">Reference proteome</keyword>
<dbReference type="PROSITE" id="PS00137">
    <property type="entry name" value="SUBTILASE_HIS"/>
    <property type="match status" value="1"/>
</dbReference>
<evidence type="ECO:0000256" key="4">
    <source>
        <dbReference type="ARBA" id="ARBA00022670"/>
    </source>
</evidence>
<evidence type="ECO:0000256" key="6">
    <source>
        <dbReference type="ARBA" id="ARBA00022825"/>
    </source>
</evidence>
<protein>
    <submittedName>
        <fullName evidence="14">Thermitase</fullName>
    </submittedName>
</protein>
<dbReference type="InterPro" id="IPR015500">
    <property type="entry name" value="Peptidase_S8_subtilisin-rel"/>
</dbReference>
<dbReference type="GO" id="GO:0006508">
    <property type="term" value="P:proteolysis"/>
    <property type="evidence" value="ECO:0007669"/>
    <property type="project" value="UniProtKB-KW"/>
</dbReference>
<dbReference type="Gene3D" id="3.40.50.200">
    <property type="entry name" value="Peptidase S8/S53 domain"/>
    <property type="match status" value="1"/>
</dbReference>
<dbReference type="InterPro" id="IPR023828">
    <property type="entry name" value="Peptidase_S8_Ser-AS"/>
</dbReference>
<evidence type="ECO:0000256" key="7">
    <source>
        <dbReference type="PROSITE-ProRule" id="PRU01240"/>
    </source>
</evidence>
<dbReference type="PROSITE" id="PS00138">
    <property type="entry name" value="SUBTILASE_SER"/>
    <property type="match status" value="1"/>
</dbReference>
<evidence type="ECO:0000313" key="14">
    <source>
        <dbReference type="EMBL" id="SFS89333.1"/>
    </source>
</evidence>
<feature type="active site" description="Charge relay system" evidence="7">
    <location>
        <position position="337"/>
    </location>
</feature>
<dbReference type="PRINTS" id="PR00723">
    <property type="entry name" value="SUBTILISIN"/>
</dbReference>
<comment type="subcellular location">
    <subcellularLocation>
        <location evidence="1">Secreted</location>
    </subcellularLocation>
</comment>
<dbReference type="InterPro" id="IPR050131">
    <property type="entry name" value="Peptidase_S8_subtilisin-like"/>
</dbReference>
<evidence type="ECO:0000259" key="11">
    <source>
        <dbReference type="Pfam" id="PF00082"/>
    </source>
</evidence>
<organism evidence="14 15">
    <name type="scientific">Marininema halotolerans</name>
    <dbReference type="NCBI Taxonomy" id="1155944"/>
    <lineage>
        <taxon>Bacteria</taxon>
        <taxon>Bacillati</taxon>
        <taxon>Bacillota</taxon>
        <taxon>Bacilli</taxon>
        <taxon>Bacillales</taxon>
        <taxon>Thermoactinomycetaceae</taxon>
        <taxon>Marininema</taxon>
    </lineage>
</organism>
<dbReference type="InterPro" id="IPR000209">
    <property type="entry name" value="Peptidase_S8/S53_dom"/>
</dbReference>
<keyword evidence="6 7" id="KW-0720">Serine protease</keyword>
<dbReference type="SUPFAM" id="SSF89260">
    <property type="entry name" value="Collagen-binding domain"/>
    <property type="match status" value="1"/>
</dbReference>
<dbReference type="SUPFAM" id="SSF52743">
    <property type="entry name" value="Subtilisin-like"/>
    <property type="match status" value="1"/>
</dbReference>
<evidence type="ECO:0000256" key="2">
    <source>
        <dbReference type="ARBA" id="ARBA00011073"/>
    </source>
</evidence>
<evidence type="ECO:0000256" key="10">
    <source>
        <dbReference type="SAM" id="SignalP"/>
    </source>
</evidence>
<keyword evidence="3" id="KW-0964">Secreted</keyword>
<name>A0A1I6TJC9_9BACL</name>
<dbReference type="PANTHER" id="PTHR43806:SF11">
    <property type="entry name" value="CEREVISIN-RELATED"/>
    <property type="match status" value="1"/>
</dbReference>
<dbReference type="Pfam" id="PF22148">
    <property type="entry name" value="Fervidolysin_NPro-like"/>
    <property type="match status" value="1"/>
</dbReference>
<feature type="signal peptide" evidence="10">
    <location>
        <begin position="1"/>
        <end position="28"/>
    </location>
</feature>
<dbReference type="InterPro" id="IPR022398">
    <property type="entry name" value="Peptidase_S8_His-AS"/>
</dbReference>
<dbReference type="PANTHER" id="PTHR43806">
    <property type="entry name" value="PEPTIDASE S8"/>
    <property type="match status" value="1"/>
</dbReference>
<proteinExistence type="inferred from homology"/>
<accession>A0A1I6TJC9</accession>
<keyword evidence="10" id="KW-0732">Signal</keyword>
<feature type="chain" id="PRO_5009304014" evidence="10">
    <location>
        <begin position="29"/>
        <end position="517"/>
    </location>
</feature>
<comment type="similarity">
    <text evidence="2 7 8">Belongs to the peptidase S8 family.</text>
</comment>
<feature type="active site" description="Charge relay system" evidence="7">
    <location>
        <position position="150"/>
    </location>
</feature>
<dbReference type="Gene3D" id="2.60.120.380">
    <property type="match status" value="1"/>
</dbReference>
<evidence type="ECO:0000256" key="9">
    <source>
        <dbReference type="SAM" id="MobiDB-lite"/>
    </source>
</evidence>
<keyword evidence="5 7" id="KW-0378">Hydrolase</keyword>
<evidence type="ECO:0000256" key="1">
    <source>
        <dbReference type="ARBA" id="ARBA00004613"/>
    </source>
</evidence>
<dbReference type="Pfam" id="PF00082">
    <property type="entry name" value="Peptidase_S8"/>
    <property type="match status" value="1"/>
</dbReference>
<dbReference type="EMBL" id="FPAA01000010">
    <property type="protein sequence ID" value="SFS89333.1"/>
    <property type="molecule type" value="Genomic_DNA"/>
</dbReference>
<reference evidence="15" key="1">
    <citation type="submission" date="2016-10" db="EMBL/GenBank/DDBJ databases">
        <authorList>
            <person name="Varghese N."/>
            <person name="Submissions S."/>
        </authorList>
    </citation>
    <scope>NUCLEOTIDE SEQUENCE [LARGE SCALE GENOMIC DNA]</scope>
    <source>
        <strain evidence="15">DSM 45789</strain>
    </source>
</reference>
<evidence type="ECO:0000259" key="12">
    <source>
        <dbReference type="Pfam" id="PF04151"/>
    </source>
</evidence>
<feature type="domain" description="Peptidase C-terminal archaeal/bacterial" evidence="12">
    <location>
        <begin position="434"/>
        <end position="499"/>
    </location>
</feature>
<evidence type="ECO:0000256" key="8">
    <source>
        <dbReference type="RuleBase" id="RU003355"/>
    </source>
</evidence>
<evidence type="ECO:0000259" key="13">
    <source>
        <dbReference type="Pfam" id="PF22148"/>
    </source>
</evidence>
<dbReference type="InterPro" id="IPR034084">
    <property type="entry name" value="Thermitase-like_dom"/>
</dbReference>
<feature type="region of interest" description="Disordered" evidence="9">
    <location>
        <begin position="388"/>
        <end position="409"/>
    </location>
</feature>
<feature type="domain" description="Fervidolysin-like N-terminal prodomain" evidence="13">
    <location>
        <begin position="39"/>
        <end position="104"/>
    </location>
</feature>
<dbReference type="Pfam" id="PF04151">
    <property type="entry name" value="PPC"/>
    <property type="match status" value="1"/>
</dbReference>
<feature type="active site" description="Charge relay system" evidence="7">
    <location>
        <position position="183"/>
    </location>
</feature>
<evidence type="ECO:0000256" key="5">
    <source>
        <dbReference type="ARBA" id="ARBA00022801"/>
    </source>
</evidence>
<evidence type="ECO:0000313" key="15">
    <source>
        <dbReference type="Proteomes" id="UP000198660"/>
    </source>
</evidence>
<keyword evidence="4 7" id="KW-0645">Protease</keyword>